<evidence type="ECO:0000259" key="1">
    <source>
        <dbReference type="Pfam" id="PF13966"/>
    </source>
</evidence>
<dbReference type="GO" id="GO:0003964">
    <property type="term" value="F:RNA-directed DNA polymerase activity"/>
    <property type="evidence" value="ECO:0007669"/>
    <property type="project" value="UniProtKB-KW"/>
</dbReference>
<comment type="caution">
    <text evidence="2">The sequence shown here is derived from an EMBL/GenBank/DDBJ whole genome shotgun (WGS) entry which is preliminary data.</text>
</comment>
<protein>
    <submittedName>
        <fullName evidence="2">Reverse transcriptase domain-containing protein</fullName>
    </submittedName>
</protein>
<evidence type="ECO:0000313" key="2">
    <source>
        <dbReference type="EMBL" id="GJT56896.1"/>
    </source>
</evidence>
<gene>
    <name evidence="2" type="ORF">Tco_0991950</name>
</gene>
<dbReference type="Pfam" id="PF13966">
    <property type="entry name" value="zf-RVT"/>
    <property type="match status" value="1"/>
</dbReference>
<dbReference type="InterPro" id="IPR026960">
    <property type="entry name" value="RVT-Znf"/>
</dbReference>
<evidence type="ECO:0000313" key="3">
    <source>
        <dbReference type="Proteomes" id="UP001151760"/>
    </source>
</evidence>
<organism evidence="2 3">
    <name type="scientific">Tanacetum coccineum</name>
    <dbReference type="NCBI Taxonomy" id="301880"/>
    <lineage>
        <taxon>Eukaryota</taxon>
        <taxon>Viridiplantae</taxon>
        <taxon>Streptophyta</taxon>
        <taxon>Embryophyta</taxon>
        <taxon>Tracheophyta</taxon>
        <taxon>Spermatophyta</taxon>
        <taxon>Magnoliopsida</taxon>
        <taxon>eudicotyledons</taxon>
        <taxon>Gunneridae</taxon>
        <taxon>Pentapetalae</taxon>
        <taxon>asterids</taxon>
        <taxon>campanulids</taxon>
        <taxon>Asterales</taxon>
        <taxon>Asteraceae</taxon>
        <taxon>Asteroideae</taxon>
        <taxon>Anthemideae</taxon>
        <taxon>Anthemidinae</taxon>
        <taxon>Tanacetum</taxon>
    </lineage>
</organism>
<keyword evidence="2" id="KW-0695">RNA-directed DNA polymerase</keyword>
<dbReference type="Proteomes" id="UP001151760">
    <property type="component" value="Unassembled WGS sequence"/>
</dbReference>
<feature type="domain" description="Reverse transcriptase zinc-binding" evidence="1">
    <location>
        <begin position="128"/>
        <end position="217"/>
    </location>
</feature>
<dbReference type="EMBL" id="BQNB010016886">
    <property type="protein sequence ID" value="GJT56896.1"/>
    <property type="molecule type" value="Genomic_DNA"/>
</dbReference>
<keyword evidence="2" id="KW-0548">Nucleotidyltransferase</keyword>
<proteinExistence type="predicted"/>
<keyword evidence="3" id="KW-1185">Reference proteome</keyword>
<sequence>MYKLKDRTLWDIRPKASMSWGWRKLLQLREIVKPFLWKQVGNGLQTSLWYDTWCDQSPLSNYLSPRMIAREGYNLRMCVADVIEDGAWVWPQAWLLKAPNLANIPVPLLIDREDQMRWRDGSGNMHVFSVKHAWEALRPRNMEVPWYRIVWFSHCIPRNAFTLWLIMRRSLKTQDKLRPWDVGPNTNLASLRCPLCDTQRDSHEHLFFKCSFSSKVWLLIQNLAGMDNVHPILEDIMSWFIPIAAKRTFDSIVGKLLFAAAAYHIWIERNNRLFKNARRSP</sequence>
<dbReference type="PANTHER" id="PTHR33116:SF78">
    <property type="entry name" value="OS12G0587133 PROTEIN"/>
    <property type="match status" value="1"/>
</dbReference>
<keyword evidence="2" id="KW-0808">Transferase</keyword>
<name>A0ABQ5F0P2_9ASTR</name>
<dbReference type="PANTHER" id="PTHR33116">
    <property type="entry name" value="REVERSE TRANSCRIPTASE ZINC-BINDING DOMAIN-CONTAINING PROTEIN-RELATED-RELATED"/>
    <property type="match status" value="1"/>
</dbReference>
<reference evidence="2" key="1">
    <citation type="journal article" date="2022" name="Int. J. Mol. Sci.">
        <title>Draft Genome of Tanacetum Coccineum: Genomic Comparison of Closely Related Tanacetum-Family Plants.</title>
        <authorList>
            <person name="Yamashiro T."/>
            <person name="Shiraishi A."/>
            <person name="Nakayama K."/>
            <person name="Satake H."/>
        </authorList>
    </citation>
    <scope>NUCLEOTIDE SEQUENCE</scope>
</reference>
<reference evidence="2" key="2">
    <citation type="submission" date="2022-01" db="EMBL/GenBank/DDBJ databases">
        <authorList>
            <person name="Yamashiro T."/>
            <person name="Shiraishi A."/>
            <person name="Satake H."/>
            <person name="Nakayama K."/>
        </authorList>
    </citation>
    <scope>NUCLEOTIDE SEQUENCE</scope>
</reference>
<accession>A0ABQ5F0P2</accession>